<organism evidence="1 2">
    <name type="scientific">Kribbella yunnanensis</name>
    <dbReference type="NCBI Taxonomy" id="190194"/>
    <lineage>
        <taxon>Bacteria</taxon>
        <taxon>Bacillati</taxon>
        <taxon>Actinomycetota</taxon>
        <taxon>Actinomycetes</taxon>
        <taxon>Propionibacteriales</taxon>
        <taxon>Kribbellaceae</taxon>
        <taxon>Kribbella</taxon>
    </lineage>
</organism>
<dbReference type="Pfam" id="PF22234">
    <property type="entry name" value="Rv2466c-like"/>
    <property type="match status" value="1"/>
</dbReference>
<accession>A0ABP4RYQ0</accession>
<evidence type="ECO:0000313" key="2">
    <source>
        <dbReference type="Proteomes" id="UP001500280"/>
    </source>
</evidence>
<evidence type="ECO:0000313" key="1">
    <source>
        <dbReference type="EMBL" id="GAA1662656.1"/>
    </source>
</evidence>
<dbReference type="Gene3D" id="3.40.30.10">
    <property type="entry name" value="Glutaredoxin"/>
    <property type="match status" value="1"/>
</dbReference>
<dbReference type="EMBL" id="BAAANF010000001">
    <property type="protein sequence ID" value="GAA1662656.1"/>
    <property type="molecule type" value="Genomic_DNA"/>
</dbReference>
<sequence length="211" mass="22833">MNHLVLAADPACPWSWLTVRWLTAVAPERGLMLRLQPYSLWLRNGETQSAGLPDFIAAIANETSQQSLRVMRVFMALAAEDRYADISRLYIEWASRVFTPGPPQAPTPAVLAESLTAAGLDASWLPHADSPSWDTPITHQMDQLDALRPTTPGASVPVLLQGDQILLQGAILAAPVTPEEGLALWDAFALLTTSPTYIANSPTPPPFPAFA</sequence>
<name>A0ABP4RYQ0_9ACTN</name>
<dbReference type="SUPFAM" id="SSF52833">
    <property type="entry name" value="Thioredoxin-like"/>
    <property type="match status" value="1"/>
</dbReference>
<keyword evidence="2" id="KW-1185">Reference proteome</keyword>
<protein>
    <submittedName>
        <fullName evidence="1">DsbA family protein</fullName>
    </submittedName>
</protein>
<gene>
    <name evidence="1" type="ORF">GCM10009745_00250</name>
</gene>
<dbReference type="Proteomes" id="UP001500280">
    <property type="component" value="Unassembled WGS sequence"/>
</dbReference>
<dbReference type="InterPro" id="IPR036249">
    <property type="entry name" value="Thioredoxin-like_sf"/>
</dbReference>
<comment type="caution">
    <text evidence="1">The sequence shown here is derived from an EMBL/GenBank/DDBJ whole genome shotgun (WGS) entry which is preliminary data.</text>
</comment>
<dbReference type="InterPro" id="IPR053977">
    <property type="entry name" value="Rv2466c-like"/>
</dbReference>
<dbReference type="RefSeq" id="WP_344143693.1">
    <property type="nucleotide sequence ID" value="NZ_BAAANF010000001.1"/>
</dbReference>
<proteinExistence type="predicted"/>
<reference evidence="2" key="1">
    <citation type="journal article" date="2019" name="Int. J. Syst. Evol. Microbiol.">
        <title>The Global Catalogue of Microorganisms (GCM) 10K type strain sequencing project: providing services to taxonomists for standard genome sequencing and annotation.</title>
        <authorList>
            <consortium name="The Broad Institute Genomics Platform"/>
            <consortium name="The Broad Institute Genome Sequencing Center for Infectious Disease"/>
            <person name="Wu L."/>
            <person name="Ma J."/>
        </authorList>
    </citation>
    <scope>NUCLEOTIDE SEQUENCE [LARGE SCALE GENOMIC DNA]</scope>
    <source>
        <strain evidence="2">JCM 14307</strain>
    </source>
</reference>